<proteinExistence type="predicted"/>
<evidence type="ECO:0000313" key="2">
    <source>
        <dbReference type="Proteomes" id="UP001214094"/>
    </source>
</evidence>
<name>A0ABY8HV51_ENSAD</name>
<dbReference type="EMBL" id="CP121310">
    <property type="protein sequence ID" value="WFP95633.1"/>
    <property type="molecule type" value="Genomic_DNA"/>
</dbReference>
<evidence type="ECO:0008006" key="3">
    <source>
        <dbReference type="Google" id="ProtNLM"/>
    </source>
</evidence>
<accession>A0ABY8HV51</accession>
<protein>
    <recommendedName>
        <fullName evidence="3">Transposase</fullName>
    </recommendedName>
</protein>
<geneLocation type="plasmid" evidence="1 2">
    <name>unnamedB</name>
</geneLocation>
<sequence>MTIDKSTGSKVLFVAIAEKPRQQLDMLLLLVNQRFQLDVAHLIQLVHAAP</sequence>
<keyword evidence="1" id="KW-0614">Plasmid</keyword>
<keyword evidence="2" id="KW-1185">Reference proteome</keyword>
<dbReference type="Proteomes" id="UP001214094">
    <property type="component" value="Plasmid unnamedB"/>
</dbReference>
<organism evidence="1 2">
    <name type="scientific">Ensifer adhaerens</name>
    <name type="common">Sinorhizobium morelense</name>
    <dbReference type="NCBI Taxonomy" id="106592"/>
    <lineage>
        <taxon>Bacteria</taxon>
        <taxon>Pseudomonadati</taxon>
        <taxon>Pseudomonadota</taxon>
        <taxon>Alphaproteobacteria</taxon>
        <taxon>Hyphomicrobiales</taxon>
        <taxon>Rhizobiaceae</taxon>
        <taxon>Sinorhizobium/Ensifer group</taxon>
        <taxon>Ensifer</taxon>
    </lineage>
</organism>
<evidence type="ECO:0000313" key="1">
    <source>
        <dbReference type="EMBL" id="WFP95633.1"/>
    </source>
</evidence>
<gene>
    <name evidence="1" type="ORF">P4B07_29830</name>
</gene>
<reference evidence="1 2" key="1">
    <citation type="submission" date="2023-03" db="EMBL/GenBank/DDBJ databases">
        <title>Comparative genome and transcriptome analysis combination mining strategies for increasing vitamin B12 production of Ensifer adhaerens strain.</title>
        <authorList>
            <person name="Yongheng L."/>
        </authorList>
    </citation>
    <scope>NUCLEOTIDE SEQUENCE [LARGE SCALE GENOMIC DNA]</scope>
    <source>
        <strain evidence="1 2">Casida A-T305</strain>
        <plasmid evidence="1 2">unnamedB</plasmid>
    </source>
</reference>